<dbReference type="Pfam" id="PF20174">
    <property type="entry name" value="DUF6540"/>
    <property type="match status" value="1"/>
</dbReference>
<dbReference type="GeneID" id="54295082"/>
<dbReference type="InterPro" id="IPR046670">
    <property type="entry name" value="DUF6540"/>
</dbReference>
<reference evidence="2" key="1">
    <citation type="journal article" date="2020" name="Stud. Mycol.">
        <title>101 Dothideomycetes genomes: a test case for predicting lifestyles and emergence of pathogens.</title>
        <authorList>
            <person name="Haridas S."/>
            <person name="Albert R."/>
            <person name="Binder M."/>
            <person name="Bloem J."/>
            <person name="Labutti K."/>
            <person name="Salamov A."/>
            <person name="Andreopoulos B."/>
            <person name="Baker S."/>
            <person name="Barry K."/>
            <person name="Bills G."/>
            <person name="Bluhm B."/>
            <person name="Cannon C."/>
            <person name="Castanera R."/>
            <person name="Culley D."/>
            <person name="Daum C."/>
            <person name="Ezra D."/>
            <person name="Gonzalez J."/>
            <person name="Henrissat B."/>
            <person name="Kuo A."/>
            <person name="Liang C."/>
            <person name="Lipzen A."/>
            <person name="Lutzoni F."/>
            <person name="Magnuson J."/>
            <person name="Mondo S."/>
            <person name="Nolan M."/>
            <person name="Ohm R."/>
            <person name="Pangilinan J."/>
            <person name="Park H.-J."/>
            <person name="Ramirez L."/>
            <person name="Alfaro M."/>
            <person name="Sun H."/>
            <person name="Tritt A."/>
            <person name="Yoshinaga Y."/>
            <person name="Zwiers L.-H."/>
            <person name="Turgeon B."/>
            <person name="Goodwin S."/>
            <person name="Spatafora J."/>
            <person name="Crous P."/>
            <person name="Grigoriev I."/>
        </authorList>
    </citation>
    <scope>NUCLEOTIDE SEQUENCE</scope>
    <source>
        <strain evidence="2">CBS 121167</strain>
    </source>
</reference>
<dbReference type="RefSeq" id="XP_033392219.1">
    <property type="nucleotide sequence ID" value="XM_033537586.1"/>
</dbReference>
<feature type="region of interest" description="Disordered" evidence="1">
    <location>
        <begin position="86"/>
        <end position="105"/>
    </location>
</feature>
<evidence type="ECO:0000313" key="2">
    <source>
        <dbReference type="EMBL" id="KAF2136501.1"/>
    </source>
</evidence>
<proteinExistence type="predicted"/>
<dbReference type="EMBL" id="ML995519">
    <property type="protein sequence ID" value="KAF2136501.1"/>
    <property type="molecule type" value="Genomic_DNA"/>
</dbReference>
<accession>A0A6A6B191</accession>
<dbReference type="Proteomes" id="UP000799438">
    <property type="component" value="Unassembled WGS sequence"/>
</dbReference>
<organism evidence="2 3">
    <name type="scientific">Aplosporella prunicola CBS 121167</name>
    <dbReference type="NCBI Taxonomy" id="1176127"/>
    <lineage>
        <taxon>Eukaryota</taxon>
        <taxon>Fungi</taxon>
        <taxon>Dikarya</taxon>
        <taxon>Ascomycota</taxon>
        <taxon>Pezizomycotina</taxon>
        <taxon>Dothideomycetes</taxon>
        <taxon>Dothideomycetes incertae sedis</taxon>
        <taxon>Botryosphaeriales</taxon>
        <taxon>Aplosporellaceae</taxon>
        <taxon>Aplosporella</taxon>
    </lineage>
</organism>
<sequence length="129" mass="14308">MPYNVYITYHHGVIQHVRIFIETKEDGSGKIYHVTGTVLMGMELQIRDASRPDDSATYIPGTQTLVGRMHEADLARFEAAARAVPPPGAQVKLNGRPKDPTKPVRRCGEWVEELKEKAIAEGIVTPSEV</sequence>
<protein>
    <submittedName>
        <fullName evidence="2">Uncharacterized protein</fullName>
    </submittedName>
</protein>
<feature type="compositionally biased region" description="Basic and acidic residues" evidence="1">
    <location>
        <begin position="96"/>
        <end position="105"/>
    </location>
</feature>
<name>A0A6A6B191_9PEZI</name>
<keyword evidence="3" id="KW-1185">Reference proteome</keyword>
<dbReference type="OrthoDB" id="4135672at2759"/>
<evidence type="ECO:0000256" key="1">
    <source>
        <dbReference type="SAM" id="MobiDB-lite"/>
    </source>
</evidence>
<evidence type="ECO:0000313" key="3">
    <source>
        <dbReference type="Proteomes" id="UP000799438"/>
    </source>
</evidence>
<dbReference type="AlphaFoldDB" id="A0A6A6B191"/>
<gene>
    <name evidence="2" type="ORF">K452DRAFT_237404</name>
</gene>